<protein>
    <submittedName>
        <fullName evidence="2">Uncharacterized protein</fullName>
    </submittedName>
</protein>
<feature type="coiled-coil region" evidence="1">
    <location>
        <begin position="45"/>
        <end position="121"/>
    </location>
</feature>
<proteinExistence type="predicted"/>
<evidence type="ECO:0000256" key="1">
    <source>
        <dbReference type="SAM" id="Coils"/>
    </source>
</evidence>
<dbReference type="SUPFAM" id="SSF57997">
    <property type="entry name" value="Tropomyosin"/>
    <property type="match status" value="1"/>
</dbReference>
<evidence type="ECO:0000313" key="2">
    <source>
        <dbReference type="EMBL" id="SVE13155.1"/>
    </source>
</evidence>
<name>A0A383B110_9ZZZZ</name>
<accession>A0A383B110</accession>
<gene>
    <name evidence="2" type="ORF">METZ01_LOCUS466009</name>
</gene>
<dbReference type="EMBL" id="UINC01196236">
    <property type="protein sequence ID" value="SVE13155.1"/>
    <property type="molecule type" value="Genomic_DNA"/>
</dbReference>
<organism evidence="2">
    <name type="scientific">marine metagenome</name>
    <dbReference type="NCBI Taxonomy" id="408172"/>
    <lineage>
        <taxon>unclassified sequences</taxon>
        <taxon>metagenomes</taxon>
        <taxon>ecological metagenomes</taxon>
    </lineage>
</organism>
<dbReference type="AlphaFoldDB" id="A0A383B110"/>
<sequence length="135" mass="15338">MRTSEIFLVILASTIFLLGCAQVPKQAQDQLPTLQSEQVRWKVEKERLSQQLQLAVKSADEAKKAIANFNDRTQSMSQQIRQLQVQLQSTQSNANNVALQRDAALSQIADLKEEMAALRRELGQIWKFANELKNQ</sequence>
<reference evidence="2" key="1">
    <citation type="submission" date="2018-05" db="EMBL/GenBank/DDBJ databases">
        <authorList>
            <person name="Lanie J.A."/>
            <person name="Ng W.-L."/>
            <person name="Kazmierczak K.M."/>
            <person name="Andrzejewski T.M."/>
            <person name="Davidsen T.M."/>
            <person name="Wayne K.J."/>
            <person name="Tettelin H."/>
            <person name="Glass J.I."/>
            <person name="Rusch D."/>
            <person name="Podicherti R."/>
            <person name="Tsui H.-C.T."/>
            <person name="Winkler M.E."/>
        </authorList>
    </citation>
    <scope>NUCLEOTIDE SEQUENCE</scope>
</reference>
<dbReference type="PROSITE" id="PS51257">
    <property type="entry name" value="PROKAR_LIPOPROTEIN"/>
    <property type="match status" value="1"/>
</dbReference>
<feature type="non-terminal residue" evidence="2">
    <location>
        <position position="135"/>
    </location>
</feature>
<keyword evidence="1" id="KW-0175">Coiled coil</keyword>